<sequence>MCKRGFYNVEKGAMEDMCPVDVPKAVDAAHTGFLEGDKSPTGHKQGASVRFSTDDGNFRSVQDQASAWGQKGQRPYIIGRMALKRTSEQARPNSGYSMRELH</sequence>
<feature type="region of interest" description="Disordered" evidence="1">
    <location>
        <begin position="83"/>
        <end position="102"/>
    </location>
</feature>
<proteinExistence type="predicted"/>
<dbReference type="KEGG" id="ang:An02g03370"/>
<dbReference type="GeneID" id="84590268"/>
<dbReference type="AlphaFoldDB" id="A0AAJ8BXJ0"/>
<dbReference type="VEuPathDB" id="FungiDB:An02g03370"/>
<reference evidence="2" key="1">
    <citation type="submission" date="2025-02" db="EMBL/GenBank/DDBJ databases">
        <authorList>
            <consortium name="NCBI Genome Project"/>
        </authorList>
    </citation>
    <scope>NUCLEOTIDE SEQUENCE</scope>
</reference>
<evidence type="ECO:0000313" key="2">
    <source>
        <dbReference type="RefSeq" id="XP_059605114.1"/>
    </source>
</evidence>
<accession>A0AAJ8BXJ0</accession>
<evidence type="ECO:0000256" key="1">
    <source>
        <dbReference type="SAM" id="MobiDB-lite"/>
    </source>
</evidence>
<gene>
    <name evidence="2" type="ORF">An02g03370</name>
</gene>
<protein>
    <submittedName>
        <fullName evidence="2">Uncharacterized protein</fullName>
    </submittedName>
</protein>
<organism evidence="2">
    <name type="scientific">Aspergillus niger</name>
    <dbReference type="NCBI Taxonomy" id="5061"/>
    <lineage>
        <taxon>Eukaryota</taxon>
        <taxon>Fungi</taxon>
        <taxon>Dikarya</taxon>
        <taxon>Ascomycota</taxon>
        <taxon>Pezizomycotina</taxon>
        <taxon>Eurotiomycetes</taxon>
        <taxon>Eurotiomycetidae</taxon>
        <taxon>Eurotiales</taxon>
        <taxon>Aspergillaceae</taxon>
        <taxon>Aspergillus</taxon>
        <taxon>Aspergillus subgen. Circumdati</taxon>
    </lineage>
</organism>
<reference evidence="2" key="2">
    <citation type="submission" date="2025-08" db="UniProtKB">
        <authorList>
            <consortium name="RefSeq"/>
        </authorList>
    </citation>
    <scope>IDENTIFICATION</scope>
</reference>
<name>A0AAJ8BXJ0_ASPNG</name>
<dbReference type="RefSeq" id="XP_059605114.1">
    <property type="nucleotide sequence ID" value="XM_059746178.1"/>
</dbReference>